<evidence type="ECO:0000256" key="1">
    <source>
        <dbReference type="ARBA" id="ARBA00011888"/>
    </source>
</evidence>
<keyword evidence="6" id="KW-1185">Reference proteome</keyword>
<proteinExistence type="predicted"/>
<dbReference type="Proteomes" id="UP001594351">
    <property type="component" value="Unassembled WGS sequence"/>
</dbReference>
<feature type="domain" description="Nucleoside phosphorylase" evidence="4">
    <location>
        <begin position="37"/>
        <end position="208"/>
    </location>
</feature>
<gene>
    <name evidence="5" type="ORF">ACFL27_28785</name>
</gene>
<dbReference type="Pfam" id="PF01048">
    <property type="entry name" value="PNP_UDP_1"/>
    <property type="match status" value="1"/>
</dbReference>
<dbReference type="InterPro" id="IPR035994">
    <property type="entry name" value="Nucleoside_phosphorylase_sf"/>
</dbReference>
<evidence type="ECO:0000313" key="6">
    <source>
        <dbReference type="Proteomes" id="UP001594351"/>
    </source>
</evidence>
<dbReference type="EC" id="2.4.2.3" evidence="1"/>
<protein>
    <recommendedName>
        <fullName evidence="2">Uridine phosphorylase</fullName>
        <ecNumber evidence="1">2.4.2.3</ecNumber>
    </recommendedName>
</protein>
<sequence length="255" mass="28178">MFTQYSDRQRIAKMILGTKTVDPIIILPATDSMRKRIERKFQKKKTTGSVTRVSICDQSVSICSTGIGAPSTEIIVNGLIAGGAKQILRFDVCGGLVDDLNVGDMFIARRAYAFDGVSQLYVDSPEIEACAALWRRFTDFLTRSKFSRQTVRSGTIATVDFFFAQTLEHHLTWRNVAEAVDMETAAIYALCQAAGVEALSVMIVSDVKSKKQDPFLNGGFDFMGMRKGLNNLIDLISPFIETISENKPPETVPES</sequence>
<dbReference type="PANTHER" id="PTHR43691:SF11">
    <property type="entry name" value="FI09636P-RELATED"/>
    <property type="match status" value="1"/>
</dbReference>
<accession>A0ABV6Z6Y1</accession>
<organism evidence="5 6">
    <name type="scientific">candidate division CSSED10-310 bacterium</name>
    <dbReference type="NCBI Taxonomy" id="2855610"/>
    <lineage>
        <taxon>Bacteria</taxon>
        <taxon>Bacteria division CSSED10-310</taxon>
    </lineage>
</organism>
<dbReference type="PANTHER" id="PTHR43691">
    <property type="entry name" value="URIDINE PHOSPHORYLASE"/>
    <property type="match status" value="1"/>
</dbReference>
<evidence type="ECO:0000256" key="3">
    <source>
        <dbReference type="ARBA" id="ARBA00048447"/>
    </source>
</evidence>
<dbReference type="InterPro" id="IPR000845">
    <property type="entry name" value="Nucleoside_phosphorylase_d"/>
</dbReference>
<comment type="caution">
    <text evidence="5">The sequence shown here is derived from an EMBL/GenBank/DDBJ whole genome shotgun (WGS) entry which is preliminary data.</text>
</comment>
<dbReference type="Gene3D" id="3.40.50.1580">
    <property type="entry name" value="Nucleoside phosphorylase domain"/>
    <property type="match status" value="1"/>
</dbReference>
<comment type="catalytic activity">
    <reaction evidence="3">
        <text>uridine + phosphate = alpha-D-ribose 1-phosphate + uracil</text>
        <dbReference type="Rhea" id="RHEA:24388"/>
        <dbReference type="ChEBI" id="CHEBI:16704"/>
        <dbReference type="ChEBI" id="CHEBI:17568"/>
        <dbReference type="ChEBI" id="CHEBI:43474"/>
        <dbReference type="ChEBI" id="CHEBI:57720"/>
        <dbReference type="EC" id="2.4.2.3"/>
    </reaction>
</comment>
<dbReference type="EMBL" id="JBHPBY010000762">
    <property type="protein sequence ID" value="MFC1854199.1"/>
    <property type="molecule type" value="Genomic_DNA"/>
</dbReference>
<evidence type="ECO:0000313" key="5">
    <source>
        <dbReference type="EMBL" id="MFC1854199.1"/>
    </source>
</evidence>
<evidence type="ECO:0000256" key="2">
    <source>
        <dbReference type="ARBA" id="ARBA00021980"/>
    </source>
</evidence>
<dbReference type="SUPFAM" id="SSF53167">
    <property type="entry name" value="Purine and uridine phosphorylases"/>
    <property type="match status" value="1"/>
</dbReference>
<evidence type="ECO:0000259" key="4">
    <source>
        <dbReference type="Pfam" id="PF01048"/>
    </source>
</evidence>
<reference evidence="5 6" key="1">
    <citation type="submission" date="2024-09" db="EMBL/GenBank/DDBJ databases">
        <title>Laminarin stimulates single cell rates of sulfate reduction while oxygen inhibits transcriptomic activity in coastal marine sediment.</title>
        <authorList>
            <person name="Lindsay M."/>
            <person name="Orcutt B."/>
            <person name="Emerson D."/>
            <person name="Stepanauskas R."/>
            <person name="D'Angelo T."/>
        </authorList>
    </citation>
    <scope>NUCLEOTIDE SEQUENCE [LARGE SCALE GENOMIC DNA]</scope>
    <source>
        <strain evidence="5">SAG AM-311-K15</strain>
    </source>
</reference>
<name>A0ABV6Z6Y1_UNCC1</name>